<proteinExistence type="inferred from homology"/>
<evidence type="ECO:0000256" key="7">
    <source>
        <dbReference type="ARBA" id="ARBA00023242"/>
    </source>
</evidence>
<dbReference type="GO" id="GO:0006606">
    <property type="term" value="P:protein import into nucleus"/>
    <property type="evidence" value="ECO:0007669"/>
    <property type="project" value="TreeGrafter"/>
</dbReference>
<dbReference type="Proteomes" id="UP000829196">
    <property type="component" value="Unassembled WGS sequence"/>
</dbReference>
<dbReference type="EMBL" id="JAGYWB010000018">
    <property type="protein sequence ID" value="KAI0492227.1"/>
    <property type="molecule type" value="Genomic_DNA"/>
</dbReference>
<keyword evidence="4" id="KW-0813">Transport</keyword>
<keyword evidence="7" id="KW-0539">Nucleus</keyword>
<dbReference type="PANTHER" id="PTHR10997">
    <property type="entry name" value="IMPORTIN-7, 8, 11"/>
    <property type="match status" value="1"/>
</dbReference>
<evidence type="ECO:0000256" key="4">
    <source>
        <dbReference type="ARBA" id="ARBA00022448"/>
    </source>
</evidence>
<dbReference type="InterPro" id="IPR011989">
    <property type="entry name" value="ARM-like"/>
</dbReference>
<dbReference type="GO" id="GO:0031267">
    <property type="term" value="F:small GTPase binding"/>
    <property type="evidence" value="ECO:0007669"/>
    <property type="project" value="InterPro"/>
</dbReference>
<evidence type="ECO:0000259" key="8">
    <source>
        <dbReference type="PROSITE" id="PS50166"/>
    </source>
</evidence>
<dbReference type="InterPro" id="IPR005043">
    <property type="entry name" value="XPO2_C"/>
</dbReference>
<feature type="domain" description="Importin N-terminal" evidence="8">
    <location>
        <begin position="29"/>
        <end position="101"/>
    </location>
</feature>
<evidence type="ECO:0000313" key="9">
    <source>
        <dbReference type="EMBL" id="KAI0492227.1"/>
    </source>
</evidence>
<comment type="caution">
    <text evidence="9">The sequence shown here is derived from an EMBL/GenBank/DDBJ whole genome shotgun (WGS) entry which is preliminary data.</text>
</comment>
<evidence type="ECO:0000256" key="2">
    <source>
        <dbReference type="ARBA" id="ARBA00004496"/>
    </source>
</evidence>
<dbReference type="SMART" id="SM00913">
    <property type="entry name" value="IBN_N"/>
    <property type="match status" value="1"/>
</dbReference>
<dbReference type="GO" id="GO:0005049">
    <property type="term" value="F:nuclear export signal receptor activity"/>
    <property type="evidence" value="ECO:0007669"/>
    <property type="project" value="TreeGrafter"/>
</dbReference>
<dbReference type="Pfam" id="PF03378">
    <property type="entry name" value="CAS_CSE1"/>
    <property type="match status" value="1"/>
</dbReference>
<organism evidence="9 10">
    <name type="scientific">Dendrobium nobile</name>
    <name type="common">Orchid</name>
    <dbReference type="NCBI Taxonomy" id="94219"/>
    <lineage>
        <taxon>Eukaryota</taxon>
        <taxon>Viridiplantae</taxon>
        <taxon>Streptophyta</taxon>
        <taxon>Embryophyta</taxon>
        <taxon>Tracheophyta</taxon>
        <taxon>Spermatophyta</taxon>
        <taxon>Magnoliopsida</taxon>
        <taxon>Liliopsida</taxon>
        <taxon>Asparagales</taxon>
        <taxon>Orchidaceae</taxon>
        <taxon>Epidendroideae</taxon>
        <taxon>Malaxideae</taxon>
        <taxon>Dendrobiinae</taxon>
        <taxon>Dendrobium</taxon>
    </lineage>
</organism>
<gene>
    <name evidence="9" type="ORF">KFK09_026496</name>
</gene>
<dbReference type="SUPFAM" id="SSF48371">
    <property type="entry name" value="ARM repeat"/>
    <property type="match status" value="1"/>
</dbReference>
<dbReference type="AlphaFoldDB" id="A0A8T3A6Z3"/>
<dbReference type="Pfam" id="PF08506">
    <property type="entry name" value="Cse1"/>
    <property type="match status" value="1"/>
</dbReference>
<dbReference type="PROSITE" id="PS50166">
    <property type="entry name" value="IMPORTIN_B_NT"/>
    <property type="match status" value="1"/>
</dbReference>
<dbReference type="InterPro" id="IPR016024">
    <property type="entry name" value="ARM-type_fold"/>
</dbReference>
<dbReference type="Pfam" id="PF03810">
    <property type="entry name" value="IBN_N"/>
    <property type="match status" value="1"/>
</dbReference>
<dbReference type="InterPro" id="IPR001494">
    <property type="entry name" value="Importin-beta_N"/>
</dbReference>
<dbReference type="Gene3D" id="1.25.10.10">
    <property type="entry name" value="Leucine-rich Repeat Variant"/>
    <property type="match status" value="1"/>
</dbReference>
<evidence type="ECO:0000313" key="10">
    <source>
        <dbReference type="Proteomes" id="UP000829196"/>
    </source>
</evidence>
<dbReference type="SMR" id="A0A8T3A6Z3"/>
<comment type="similarity">
    <text evidence="3">Belongs to the XPO2/CSE1 family.</text>
</comment>
<keyword evidence="10" id="KW-1185">Reference proteome</keyword>
<evidence type="ECO:0000256" key="1">
    <source>
        <dbReference type="ARBA" id="ARBA00004123"/>
    </source>
</evidence>
<keyword evidence="5" id="KW-0963">Cytoplasm</keyword>
<evidence type="ECO:0000256" key="5">
    <source>
        <dbReference type="ARBA" id="ARBA00022490"/>
    </source>
</evidence>
<reference evidence="9" key="1">
    <citation type="journal article" date="2022" name="Front. Genet.">
        <title>Chromosome-Scale Assembly of the Dendrobium nobile Genome Provides Insights Into the Molecular Mechanism of the Biosynthesis of the Medicinal Active Ingredient of Dendrobium.</title>
        <authorList>
            <person name="Xu Q."/>
            <person name="Niu S.-C."/>
            <person name="Li K.-L."/>
            <person name="Zheng P.-J."/>
            <person name="Zhang X.-J."/>
            <person name="Jia Y."/>
            <person name="Liu Y."/>
            <person name="Niu Y.-X."/>
            <person name="Yu L.-H."/>
            <person name="Chen D.-F."/>
            <person name="Zhang G.-Q."/>
        </authorList>
    </citation>
    <scope>NUCLEOTIDE SEQUENCE</scope>
    <source>
        <tissue evidence="9">Leaf</tissue>
    </source>
</reference>
<sequence>MDISPETLTTLSEWFLLSLSPLAEPRRASESSLSDAANQHGFSLAVLRLVSEPAADEQIRLAAAVHFKNHLRSRWPPSSSFPIRGPEKTVIKDRIVSLMLSSSPRIRSQLSESLSIISSYDFPQSWPSLLPELVSYLRSEKDYAKINGLLGAANSIFSKFRHAFDTSALRLDLKYCLDGFAAPLLDIFLKTSQIISGSIASASLSPDALRLLFESQRLCCEIFYSLNSIELPEFFEDHMREWMTEFLSYLTNTYTAALEADGTVDALRSAVCDNLQLYMEKNEEEFKDYLKDFAAAVWNLLLTQASSPSRDQLTITAIRFLTTVSTSVHHSLFGSPETLQQICQSIVFPNIRLRDDDEELFEMNFVEYIRRDIEGSDVGTRRRIACELLKGLATNYKEQVIALVSGQIQKMLAMYSANQAENWKEKDAAIYLVTSLATKAGGEAQLVDVESFFTSVVVPEFLGKSVNDGGILQASALKFFTVFREQIPKHTAIALLSDVINFIRANSNVVHSYAANCIEKLLLVRDRSPVHESGPNVVALQPRYGALDINPHLASLMRNLFEALQLPDSKENHYIMKCIMRVLEVADVSGDVARHCIAFLVSVLAEVCKNPINPVFNHYLFEAIAALVRRTCEKEPSLITVFEAALFPVLENILRNDVTEFWPYAFQIFAQLVEIIRPPLSHNYMELFKVLLMPQTWMRSANAPALVRLLRAYLQKVPNAELNNEGRLSQVLWIFKKLVSISSTEDLGFYVLNTVVENLGFDMIGQYITHIWSVLFYQLQNRSTVKFVNSLVVFMSLVLVKHGPVVLVDSINAVQDNIFLVIIKNFWIPNLKLISGSIEVKLTSVASTRLICESPTLLDVSTVELWGKMLDSIISLLVQPGQSRVDLENELMDVPETVGYSASFARLHNAGKNEDDPLKETKDPKEFLIKSIAGLSAHSPGRYSGIIEKFVDPVNQNALSQLYFEAYASKLLEAYASKLLEAYASKLLEAYASKLLEAYASKLLEAYASKLLEAYASKLLEAYASKLLEAYVSPHE</sequence>
<keyword evidence="6" id="KW-0653">Protein transport</keyword>
<name>A0A8T3A6Z3_DENNO</name>
<protein>
    <recommendedName>
        <fullName evidence="8">Importin N-terminal domain-containing protein</fullName>
    </recommendedName>
</protein>
<dbReference type="PANTHER" id="PTHR10997:SF8">
    <property type="entry name" value="EXPORTIN-2"/>
    <property type="match status" value="1"/>
</dbReference>
<accession>A0A8T3A6Z3</accession>
<evidence type="ECO:0000256" key="3">
    <source>
        <dbReference type="ARBA" id="ARBA00008669"/>
    </source>
</evidence>
<dbReference type="GO" id="GO:0005635">
    <property type="term" value="C:nuclear envelope"/>
    <property type="evidence" value="ECO:0007669"/>
    <property type="project" value="TreeGrafter"/>
</dbReference>
<comment type="subcellular location">
    <subcellularLocation>
        <location evidence="2">Cytoplasm</location>
    </subcellularLocation>
    <subcellularLocation>
        <location evidence="1">Nucleus</location>
    </subcellularLocation>
</comment>
<dbReference type="GO" id="GO:0005829">
    <property type="term" value="C:cytosol"/>
    <property type="evidence" value="ECO:0007669"/>
    <property type="project" value="TreeGrafter"/>
</dbReference>
<evidence type="ECO:0000256" key="6">
    <source>
        <dbReference type="ARBA" id="ARBA00022927"/>
    </source>
</evidence>
<dbReference type="InterPro" id="IPR013713">
    <property type="entry name" value="XPO2_central"/>
</dbReference>
<dbReference type="GO" id="GO:0006611">
    <property type="term" value="P:protein export from nucleus"/>
    <property type="evidence" value="ECO:0007669"/>
    <property type="project" value="TreeGrafter"/>
</dbReference>
<dbReference type="OrthoDB" id="3268246at2759"/>